<feature type="transmembrane region" description="Helical" evidence="1">
    <location>
        <begin position="40"/>
        <end position="65"/>
    </location>
</feature>
<keyword evidence="3" id="KW-1185">Reference proteome</keyword>
<dbReference type="AlphaFoldDB" id="A0A1N6EUG8"/>
<keyword evidence="1" id="KW-0812">Transmembrane</keyword>
<feature type="transmembrane region" description="Helical" evidence="1">
    <location>
        <begin position="14"/>
        <end position="33"/>
    </location>
</feature>
<keyword evidence="1" id="KW-1133">Transmembrane helix</keyword>
<proteinExistence type="predicted"/>
<evidence type="ECO:0000313" key="3">
    <source>
        <dbReference type="Proteomes" id="UP000185207"/>
    </source>
</evidence>
<reference evidence="3" key="1">
    <citation type="submission" date="2016-11" db="EMBL/GenBank/DDBJ databases">
        <authorList>
            <person name="Varghese N."/>
            <person name="Submissions S."/>
        </authorList>
    </citation>
    <scope>NUCLEOTIDE SEQUENCE [LARGE SCALE GENOMIC DNA]</scope>
    <source>
        <strain evidence="3">DSM 27623</strain>
    </source>
</reference>
<dbReference type="EMBL" id="FSRK01000001">
    <property type="protein sequence ID" value="SIN86742.1"/>
    <property type="molecule type" value="Genomic_DNA"/>
</dbReference>
<evidence type="ECO:0000256" key="1">
    <source>
        <dbReference type="SAM" id="Phobius"/>
    </source>
</evidence>
<evidence type="ECO:0000313" key="2">
    <source>
        <dbReference type="EMBL" id="SIN86742.1"/>
    </source>
</evidence>
<accession>A0A1N6EUG8</accession>
<dbReference type="RefSeq" id="WP_074233639.1">
    <property type="nucleotide sequence ID" value="NZ_FSRK01000001.1"/>
</dbReference>
<feature type="transmembrane region" description="Helical" evidence="1">
    <location>
        <begin position="165"/>
        <end position="184"/>
    </location>
</feature>
<gene>
    <name evidence="2" type="ORF">SAMN05444409_0866</name>
</gene>
<name>A0A1N6EUG8_9FLAO</name>
<feature type="transmembrane region" description="Helical" evidence="1">
    <location>
        <begin position="196"/>
        <end position="221"/>
    </location>
</feature>
<organism evidence="2 3">
    <name type="scientific">Epilithonimonas zeae</name>
    <dbReference type="NCBI Taxonomy" id="1416779"/>
    <lineage>
        <taxon>Bacteria</taxon>
        <taxon>Pseudomonadati</taxon>
        <taxon>Bacteroidota</taxon>
        <taxon>Flavobacteriia</taxon>
        <taxon>Flavobacteriales</taxon>
        <taxon>Weeksellaceae</taxon>
        <taxon>Chryseobacterium group</taxon>
        <taxon>Epilithonimonas</taxon>
    </lineage>
</organism>
<keyword evidence="1" id="KW-0472">Membrane</keyword>
<dbReference type="OrthoDB" id="1253127at2"/>
<protein>
    <submittedName>
        <fullName evidence="2">Uncharacterized protein</fullName>
    </submittedName>
</protein>
<dbReference type="STRING" id="1416779.SAMN05444409_0866"/>
<feature type="transmembrane region" description="Helical" evidence="1">
    <location>
        <begin position="241"/>
        <end position="262"/>
    </location>
</feature>
<sequence length="282" mass="32293">MHPFSITFHTADHLVFKIISVVLGLFIVGTWIYNSSHIKLILRIIIGLIGGIAGYYIALFFFGIIQFSYTTVKDNFNSNKYSATIIKYENFVSTSTSRDSRSIGSRTRRNTFYKPLLEYKDKKGITKNSFGDISFSDNNKKPVGEKIDIIVEDGEVRMITPIKTFTFIVNIVTVCFTIIFYYILYSYAKTQSLENIGNFALVIFGYVIFPIAFCVLIYLFLNIGYDYFFLGKRYTGKNTAIGVSALGIFLLLCLFGLIKSLFTKKRKKKKKKLSKMNKNQEL</sequence>
<dbReference type="Proteomes" id="UP000185207">
    <property type="component" value="Unassembled WGS sequence"/>
</dbReference>